<dbReference type="Gene3D" id="1.10.260.40">
    <property type="entry name" value="lambda repressor-like DNA-binding domains"/>
    <property type="match status" value="1"/>
</dbReference>
<dbReference type="EMBL" id="JQHM01000002">
    <property type="protein sequence ID" value="KFX06196.1"/>
    <property type="molecule type" value="Genomic_DNA"/>
</dbReference>
<evidence type="ECO:0000313" key="3">
    <source>
        <dbReference type="Proteomes" id="UP000032874"/>
    </source>
</evidence>
<dbReference type="RefSeq" id="WP_039323962.1">
    <property type="nucleotide sequence ID" value="NZ_JQHM01000002.1"/>
</dbReference>
<protein>
    <submittedName>
        <fullName evidence="2">Transcriptional regulator</fullName>
    </submittedName>
</protein>
<dbReference type="SMART" id="SM00530">
    <property type="entry name" value="HTH_XRE"/>
    <property type="match status" value="1"/>
</dbReference>
<dbReference type="AlphaFoldDB" id="A0A093S7U8"/>
<dbReference type="GO" id="GO:0003677">
    <property type="term" value="F:DNA binding"/>
    <property type="evidence" value="ECO:0007669"/>
    <property type="project" value="InterPro"/>
</dbReference>
<dbReference type="PROSITE" id="PS50943">
    <property type="entry name" value="HTH_CROC1"/>
    <property type="match status" value="1"/>
</dbReference>
<dbReference type="CDD" id="cd00093">
    <property type="entry name" value="HTH_XRE"/>
    <property type="match status" value="1"/>
</dbReference>
<sequence>MLPIRLKTARLQANLTQEKLGVLAGIEEATARSRISQYESGIHRPTFEMMCAFAKVLNVPECYFYTVDDDFAEIILKLHDGEMVQWVK</sequence>
<dbReference type="STRING" id="55207.KP22_10130"/>
<dbReference type="InterPro" id="IPR010982">
    <property type="entry name" value="Lambda_DNA-bd_dom_sf"/>
</dbReference>
<reference evidence="2 3" key="1">
    <citation type="submission" date="2014-08" db="EMBL/GenBank/DDBJ databases">
        <title>Genome sequences of NCPPB Pectobacterium isolates.</title>
        <authorList>
            <person name="Glover R.H."/>
            <person name="Sapp M."/>
            <person name="Elphinstone J."/>
        </authorList>
    </citation>
    <scope>NUCLEOTIDE SEQUENCE [LARGE SCALE GENOMIC DNA]</scope>
    <source>
        <strain evidence="2 3">NCPPB 2795</strain>
    </source>
</reference>
<accession>A0A093S7U8</accession>
<feature type="domain" description="HTH cro/C1-type" evidence="1">
    <location>
        <begin position="6"/>
        <end position="64"/>
    </location>
</feature>
<dbReference type="InterPro" id="IPR001387">
    <property type="entry name" value="Cro/C1-type_HTH"/>
</dbReference>
<evidence type="ECO:0000313" key="2">
    <source>
        <dbReference type="EMBL" id="KFX06196.1"/>
    </source>
</evidence>
<gene>
    <name evidence="2" type="ORF">KP22_10130</name>
</gene>
<dbReference type="SUPFAM" id="SSF47413">
    <property type="entry name" value="lambda repressor-like DNA-binding domains"/>
    <property type="match status" value="1"/>
</dbReference>
<evidence type="ECO:0000259" key="1">
    <source>
        <dbReference type="PROSITE" id="PS50943"/>
    </source>
</evidence>
<proteinExistence type="predicted"/>
<organism evidence="2 3">
    <name type="scientific">Pectobacterium betavasculorum</name>
    <dbReference type="NCBI Taxonomy" id="55207"/>
    <lineage>
        <taxon>Bacteria</taxon>
        <taxon>Pseudomonadati</taxon>
        <taxon>Pseudomonadota</taxon>
        <taxon>Gammaproteobacteria</taxon>
        <taxon>Enterobacterales</taxon>
        <taxon>Pectobacteriaceae</taxon>
        <taxon>Pectobacterium</taxon>
    </lineage>
</organism>
<dbReference type="Proteomes" id="UP000032874">
    <property type="component" value="Unassembled WGS sequence"/>
</dbReference>
<dbReference type="Pfam" id="PF01381">
    <property type="entry name" value="HTH_3"/>
    <property type="match status" value="1"/>
</dbReference>
<name>A0A093S7U8_9GAMM</name>
<comment type="caution">
    <text evidence="2">The sequence shown here is derived from an EMBL/GenBank/DDBJ whole genome shotgun (WGS) entry which is preliminary data.</text>
</comment>
<dbReference type="eggNOG" id="COG1396">
    <property type="taxonomic scope" value="Bacteria"/>
</dbReference>